<evidence type="ECO:0000313" key="2">
    <source>
        <dbReference type="Proteomes" id="UP000244773"/>
    </source>
</evidence>
<reference evidence="1" key="1">
    <citation type="journal article" date="2018" name="Virology">
        <title>A giant virus infecting green algae encodes key fermentation genes.</title>
        <authorList>
            <person name="Schvarcz C.R."/>
            <person name="Steward G.F."/>
        </authorList>
    </citation>
    <scope>NUCLEOTIDE SEQUENCE [LARGE SCALE GENOMIC DNA]</scope>
</reference>
<dbReference type="SUPFAM" id="SSF55945">
    <property type="entry name" value="TATA-box binding protein-like"/>
    <property type="match status" value="1"/>
</dbReference>
<name>A0A2P0VN03_9VIRU</name>
<gene>
    <name evidence="1" type="ORF">TetV_195</name>
</gene>
<protein>
    <submittedName>
        <fullName evidence="1">Putative TATA-box binding protein</fullName>
    </submittedName>
</protein>
<sequence>MDQQTITPYRINTMTLTAKSGRSSINLAPLADVLVEENPTNISICHVSFISNQTVIRKGNVIKSNGRKRCYSKRLFDNQATTVAFVPERKGYVNIKLFKNGQIQMTGARSIKEGQDVANSVLKAIGQLSPQGVTDVSIRLMNSDFRVPYRIDRDKFYMLMKDRYNMWCSYNPSIYLAVKTFYMFNESKTGICKQGCDGKKTGSCCKKVTIFVFHTGAVIITGAVTMEQLNTTYHWVCDIFNRHSTEIKYCDVQRH</sequence>
<accession>A0A2P0VN03</accession>
<keyword evidence="2" id="KW-1185">Reference proteome</keyword>
<organism evidence="1">
    <name type="scientific">Tetraselmis virus 1</name>
    <dbReference type="NCBI Taxonomy" id="2060617"/>
    <lineage>
        <taxon>Viruses</taxon>
        <taxon>Varidnaviria</taxon>
        <taxon>Bamfordvirae</taxon>
        <taxon>Nucleocytoviricota</taxon>
        <taxon>Megaviricetes</taxon>
        <taxon>Imitervirales</taxon>
        <taxon>Allomimiviridae</taxon>
        <taxon>Oceanusvirus</taxon>
        <taxon>Oceanusvirus kaneohense</taxon>
    </lineage>
</organism>
<dbReference type="InterPro" id="IPR012295">
    <property type="entry name" value="TBP_dom_sf"/>
</dbReference>
<proteinExistence type="predicted"/>
<dbReference type="Gene3D" id="3.30.310.10">
    <property type="entry name" value="TATA-Binding Protein"/>
    <property type="match status" value="1"/>
</dbReference>
<evidence type="ECO:0000313" key="1">
    <source>
        <dbReference type="EMBL" id="AUF82287.1"/>
    </source>
</evidence>
<dbReference type="EMBL" id="KY322437">
    <property type="protein sequence ID" value="AUF82287.1"/>
    <property type="molecule type" value="Genomic_DNA"/>
</dbReference>
<dbReference type="Proteomes" id="UP000244773">
    <property type="component" value="Segment"/>
</dbReference>